<dbReference type="GO" id="GO:0006890">
    <property type="term" value="P:retrograde vesicle-mediated transport, Golgi to endoplasmic reticulum"/>
    <property type="evidence" value="ECO:0007669"/>
    <property type="project" value="InterPro"/>
</dbReference>
<dbReference type="GO" id="GO:0060628">
    <property type="term" value="P:regulation of ER to Golgi vesicle-mediated transport"/>
    <property type="evidence" value="ECO:0007669"/>
    <property type="project" value="TreeGrafter"/>
</dbReference>
<dbReference type="Proteomes" id="UP001370490">
    <property type="component" value="Unassembled WGS sequence"/>
</dbReference>
<sequence>MLIDSIEGHQGTAYTQIYVLVMLLVVIATKIRTVSSTINLPISVNLNKLSGILASQIALQLEALVGDLEDDAAWERGLRQDKLQLCIRIMTNIQQILQTVARSKSQWCHLLRSADKRVDKTFLALKPQVLADQRVLLASVRWPPTFVMSEMGCGKSSSLPNPLALMKGETRQIYSQSFLALCALQRLQAQKENGQLHHFKTEDYTIGLWAIDELVTPVASKMEYRFSKWIDQPELIFSLVHKITRNLSVAVDDVLQPLIDEGRLMSCSAKDAGDKQKRLEVVSSWLHLIDLAITLDNQMQSLVDLESHLLSCNMTEELFKALSALSIFCDRSEWLKIRAKIELKDAWKRLKPDLKDERAWCQTLPSTLARAEFIWSTAVKFLWYFFRALLWRCRKTELYNSYLEDDALTRVCQCLNAANYCESKLREWSDDVNSVELRIVEDAQNMHVDAEGNDKICFFAEELRSLEEKPWMVEGTGLTFSGQISIQKIFWIYGGVSPMDLTTSSFAAF</sequence>
<name>A0AAN8V113_9MAGN</name>
<dbReference type="GO" id="GO:0070939">
    <property type="term" value="C:Dsl1/NZR complex"/>
    <property type="evidence" value="ECO:0007669"/>
    <property type="project" value="InterPro"/>
</dbReference>
<keyword evidence="2" id="KW-1185">Reference proteome</keyword>
<reference evidence="1 2" key="1">
    <citation type="submission" date="2023-12" db="EMBL/GenBank/DDBJ databases">
        <title>A high-quality genome assembly for Dillenia turbinata (Dilleniales).</title>
        <authorList>
            <person name="Chanderbali A."/>
        </authorList>
    </citation>
    <scope>NUCLEOTIDE SEQUENCE [LARGE SCALE GENOMIC DNA]</scope>
    <source>
        <strain evidence="1">LSX21</strain>
        <tissue evidence="1">Leaf</tissue>
    </source>
</reference>
<evidence type="ECO:0000313" key="2">
    <source>
        <dbReference type="Proteomes" id="UP001370490"/>
    </source>
</evidence>
<dbReference type="AlphaFoldDB" id="A0AAN8V113"/>
<organism evidence="1 2">
    <name type="scientific">Dillenia turbinata</name>
    <dbReference type="NCBI Taxonomy" id="194707"/>
    <lineage>
        <taxon>Eukaryota</taxon>
        <taxon>Viridiplantae</taxon>
        <taxon>Streptophyta</taxon>
        <taxon>Embryophyta</taxon>
        <taxon>Tracheophyta</taxon>
        <taxon>Spermatophyta</taxon>
        <taxon>Magnoliopsida</taxon>
        <taxon>eudicotyledons</taxon>
        <taxon>Gunneridae</taxon>
        <taxon>Pentapetalae</taxon>
        <taxon>Dilleniales</taxon>
        <taxon>Dilleniaceae</taxon>
        <taxon>Dillenia</taxon>
    </lineage>
</organism>
<dbReference type="PANTHER" id="PTHR13520">
    <property type="entry name" value="RAD50-INTERACTING PROTEIN 1 RINT-1"/>
    <property type="match status" value="1"/>
</dbReference>
<gene>
    <name evidence="1" type="ORF">RJ641_007224</name>
</gene>
<protein>
    <submittedName>
        <fullName evidence="1">Uncharacterized protein</fullName>
    </submittedName>
</protein>
<dbReference type="EMBL" id="JBAMMX010000015">
    <property type="protein sequence ID" value="KAK6925505.1"/>
    <property type="molecule type" value="Genomic_DNA"/>
</dbReference>
<evidence type="ECO:0000313" key="1">
    <source>
        <dbReference type="EMBL" id="KAK6925505.1"/>
    </source>
</evidence>
<comment type="caution">
    <text evidence="1">The sequence shown here is derived from an EMBL/GenBank/DDBJ whole genome shotgun (WGS) entry which is preliminary data.</text>
</comment>
<dbReference type="GO" id="GO:0006888">
    <property type="term" value="P:endoplasmic reticulum to Golgi vesicle-mediated transport"/>
    <property type="evidence" value="ECO:0007669"/>
    <property type="project" value="InterPro"/>
</dbReference>
<accession>A0AAN8V113</accession>
<dbReference type="InterPro" id="IPR007528">
    <property type="entry name" value="RINT1_Tip20"/>
</dbReference>
<dbReference type="PROSITE" id="PS51386">
    <property type="entry name" value="RINT1_TIP20"/>
    <property type="match status" value="1"/>
</dbReference>
<proteinExistence type="predicted"/>
<dbReference type="PANTHER" id="PTHR13520:SF0">
    <property type="entry name" value="RAD50-INTERACTING PROTEIN 1"/>
    <property type="match status" value="1"/>
</dbReference>